<dbReference type="InterPro" id="IPR024230">
    <property type="entry name" value="GspL_cyto_dom"/>
</dbReference>
<keyword evidence="1" id="KW-0812">Transmembrane</keyword>
<keyword evidence="1" id="KW-1133">Transmembrane helix</keyword>
<accession>A0ABT6JJL9</accession>
<dbReference type="SUPFAM" id="SSF53067">
    <property type="entry name" value="Actin-like ATPase domain"/>
    <property type="match status" value="1"/>
</dbReference>
<organism evidence="3 4">
    <name type="scientific">Luteimonas rhizosphaericola</name>
    <dbReference type="NCBI Taxonomy" id="3042024"/>
    <lineage>
        <taxon>Bacteria</taxon>
        <taxon>Pseudomonadati</taxon>
        <taxon>Pseudomonadota</taxon>
        <taxon>Gammaproteobacteria</taxon>
        <taxon>Lysobacterales</taxon>
        <taxon>Lysobacteraceae</taxon>
        <taxon>Luteimonas</taxon>
    </lineage>
</organism>
<dbReference type="EMBL" id="JARXRN010000024">
    <property type="protein sequence ID" value="MDH5830685.1"/>
    <property type="molecule type" value="Genomic_DNA"/>
</dbReference>
<dbReference type="Proteomes" id="UP001156831">
    <property type="component" value="Unassembled WGS sequence"/>
</dbReference>
<dbReference type="Pfam" id="PF05134">
    <property type="entry name" value="T2SSL"/>
    <property type="match status" value="1"/>
</dbReference>
<dbReference type="InterPro" id="IPR043129">
    <property type="entry name" value="ATPase_NBD"/>
</dbReference>
<comment type="caution">
    <text evidence="3">The sequence shown here is derived from an EMBL/GenBank/DDBJ whole genome shotgun (WGS) entry which is preliminary data.</text>
</comment>
<dbReference type="RefSeq" id="WP_280601483.1">
    <property type="nucleotide sequence ID" value="NZ_JARXRN010000024.1"/>
</dbReference>
<dbReference type="NCBIfam" id="TIGR01709">
    <property type="entry name" value="typeII_sec_gspL"/>
    <property type="match status" value="1"/>
</dbReference>
<feature type="domain" description="GspL cytoplasmic actin-ATPase-like" evidence="2">
    <location>
        <begin position="46"/>
        <end position="165"/>
    </location>
</feature>
<name>A0ABT6JJL9_9GAMM</name>
<dbReference type="Gene3D" id="3.30.420.380">
    <property type="match status" value="1"/>
</dbReference>
<evidence type="ECO:0000256" key="1">
    <source>
        <dbReference type="SAM" id="Phobius"/>
    </source>
</evidence>
<evidence type="ECO:0000259" key="2">
    <source>
        <dbReference type="Pfam" id="PF05134"/>
    </source>
</evidence>
<reference evidence="3 4" key="1">
    <citation type="submission" date="2023-04" db="EMBL/GenBank/DDBJ databases">
        <title>Luteimonas sp. M1R5S18.</title>
        <authorList>
            <person name="Sun J.-Q."/>
        </authorList>
    </citation>
    <scope>NUCLEOTIDE SEQUENCE [LARGE SCALE GENOMIC DNA]</scope>
    <source>
        <strain evidence="3 4">M1R5S18</strain>
    </source>
</reference>
<sequence length="367" mass="38114">MNHRILFLPADPAAEAILIEVDGDGRVRTRVPLPPGHAAPPAGAVASTVLVVPGEAIRIDRLDLPAHSAAQARAAARALLAPRLARPQPLHVALDDARAGTLRRVAAVDAALVQAWLDRAAAHGLAVDAAVPEQLLLPPPEAPGAAHVLVAGDRWLVRAVDLAFVAEPALAVRVLGDRGRVVLDGDPTRFAAGALHPEIDLLQGEFVPASRRARPAGRRRLAWLVAALVASPLLLVAAHALQLTLAARALEERASAIVRDALPATGATSADGPDGLDAQLQAARAPRAFAAATGALFAAVAAQPGVHLVEFEYQRGDRVRAVLAHPRAEDLETLRATLAGDGWRLVEGGSRAGERGLRTALSLEPGA</sequence>
<evidence type="ECO:0000313" key="3">
    <source>
        <dbReference type="EMBL" id="MDH5830685.1"/>
    </source>
</evidence>
<evidence type="ECO:0000313" key="4">
    <source>
        <dbReference type="Proteomes" id="UP001156831"/>
    </source>
</evidence>
<keyword evidence="4" id="KW-1185">Reference proteome</keyword>
<gene>
    <name evidence="3" type="primary">gspL</name>
    <name evidence="3" type="ORF">QFW80_09185</name>
</gene>
<proteinExistence type="predicted"/>
<keyword evidence="1" id="KW-0472">Membrane</keyword>
<dbReference type="InterPro" id="IPR007812">
    <property type="entry name" value="T2SS_protein-GspL"/>
</dbReference>
<feature type="transmembrane region" description="Helical" evidence="1">
    <location>
        <begin position="221"/>
        <end position="241"/>
    </location>
</feature>
<protein>
    <submittedName>
        <fullName evidence="3">Type II secretion system protein GspL</fullName>
    </submittedName>
</protein>